<evidence type="ECO:0000313" key="4">
    <source>
        <dbReference type="Proteomes" id="UP000247498"/>
    </source>
</evidence>
<keyword evidence="1" id="KW-0472">Membrane</keyword>
<accession>A0A2V0NMZ3</accession>
<feature type="domain" description="Fatty acid desaturase" evidence="2">
    <location>
        <begin position="72"/>
        <end position="290"/>
    </location>
</feature>
<feature type="transmembrane region" description="Helical" evidence="1">
    <location>
        <begin position="190"/>
        <end position="209"/>
    </location>
</feature>
<feature type="transmembrane region" description="Helical" evidence="1">
    <location>
        <begin position="50"/>
        <end position="68"/>
    </location>
</feature>
<dbReference type="OrthoDB" id="1470350at2759"/>
<dbReference type="EMBL" id="BDRX01000007">
    <property type="protein sequence ID" value="GBF88896.1"/>
    <property type="molecule type" value="Genomic_DNA"/>
</dbReference>
<name>A0A2V0NMZ3_9CHLO</name>
<keyword evidence="1" id="KW-0812">Transmembrane</keyword>
<keyword evidence="4" id="KW-1185">Reference proteome</keyword>
<organism evidence="3 4">
    <name type="scientific">Raphidocelis subcapitata</name>
    <dbReference type="NCBI Taxonomy" id="307507"/>
    <lineage>
        <taxon>Eukaryota</taxon>
        <taxon>Viridiplantae</taxon>
        <taxon>Chlorophyta</taxon>
        <taxon>core chlorophytes</taxon>
        <taxon>Chlorophyceae</taxon>
        <taxon>CS clade</taxon>
        <taxon>Sphaeropleales</taxon>
        <taxon>Selenastraceae</taxon>
        <taxon>Raphidocelis</taxon>
    </lineage>
</organism>
<evidence type="ECO:0000313" key="3">
    <source>
        <dbReference type="EMBL" id="GBF88896.1"/>
    </source>
</evidence>
<dbReference type="PANTHER" id="PTHR36459">
    <property type="entry name" value="ORF"/>
    <property type="match status" value="1"/>
</dbReference>
<dbReference type="PANTHER" id="PTHR36459:SF1">
    <property type="entry name" value="FATTY ACID DESATURASE DOMAIN-CONTAINING PROTEIN-RELATED"/>
    <property type="match status" value="1"/>
</dbReference>
<keyword evidence="1" id="KW-1133">Transmembrane helix</keyword>
<proteinExistence type="predicted"/>
<feature type="transmembrane region" description="Helical" evidence="1">
    <location>
        <begin position="215"/>
        <end position="236"/>
    </location>
</feature>
<dbReference type="InterPro" id="IPR005804">
    <property type="entry name" value="FA_desaturase_dom"/>
</dbReference>
<sequence>MGTSPNPTARAEALAKADLAAPRNEYLFPAPRWLVKHGLQDARDAAPASLVLNVALLVLPAAGCLHLWRDVPHWVGAAYLVVNYAVFLQRFMLTLHFTEHRRLWRTALEPLNWLTPYVLAPLYGLPSGAYRLHHCVMHHVEDNTAPYDLSSTEPFRRDSPLAFLRYWLRFALLGSVEVPLYAWRRGRRGWAVRAVAAIAGYWAVVGALYTRNPVATLYTLALPYALSSLLLMFGNWSQHVFVDPDRPDDDYALTYNCLACPDNRKTYNDGFHIIHHANSQLHWSQLPARFLETLDTHDARDALCFEGIGFFDVGVAVFTGRLEWLADRVVPCGPKQAARGKREWVELMRRRLQPVQRGAAPKARCS</sequence>
<evidence type="ECO:0000256" key="1">
    <source>
        <dbReference type="SAM" id="Phobius"/>
    </source>
</evidence>
<feature type="transmembrane region" description="Helical" evidence="1">
    <location>
        <begin position="74"/>
        <end position="93"/>
    </location>
</feature>
<feature type="transmembrane region" description="Helical" evidence="1">
    <location>
        <begin position="166"/>
        <end position="183"/>
    </location>
</feature>
<gene>
    <name evidence="3" type="ORF">Rsub_01395</name>
</gene>
<dbReference type="STRING" id="307507.A0A2V0NMZ3"/>
<dbReference type="InParanoid" id="A0A2V0NMZ3"/>
<protein>
    <submittedName>
        <fullName evidence="3">Fatty acid desaturase</fullName>
    </submittedName>
</protein>
<dbReference type="GO" id="GO:0006629">
    <property type="term" value="P:lipid metabolic process"/>
    <property type="evidence" value="ECO:0007669"/>
    <property type="project" value="InterPro"/>
</dbReference>
<dbReference type="AlphaFoldDB" id="A0A2V0NMZ3"/>
<comment type="caution">
    <text evidence="3">The sequence shown here is derived from an EMBL/GenBank/DDBJ whole genome shotgun (WGS) entry which is preliminary data.</text>
</comment>
<dbReference type="Pfam" id="PF00487">
    <property type="entry name" value="FA_desaturase"/>
    <property type="match status" value="1"/>
</dbReference>
<dbReference type="Proteomes" id="UP000247498">
    <property type="component" value="Unassembled WGS sequence"/>
</dbReference>
<evidence type="ECO:0000259" key="2">
    <source>
        <dbReference type="Pfam" id="PF00487"/>
    </source>
</evidence>
<reference evidence="3 4" key="1">
    <citation type="journal article" date="2018" name="Sci. Rep.">
        <title>Raphidocelis subcapitata (=Pseudokirchneriella subcapitata) provides an insight into genome evolution and environmental adaptations in the Sphaeropleales.</title>
        <authorList>
            <person name="Suzuki S."/>
            <person name="Yamaguchi H."/>
            <person name="Nakajima N."/>
            <person name="Kawachi M."/>
        </authorList>
    </citation>
    <scope>NUCLEOTIDE SEQUENCE [LARGE SCALE GENOMIC DNA]</scope>
    <source>
        <strain evidence="3 4">NIES-35</strain>
    </source>
</reference>